<dbReference type="CDD" id="cd05233">
    <property type="entry name" value="SDR_c"/>
    <property type="match status" value="1"/>
</dbReference>
<dbReference type="RefSeq" id="WP_304377044.1">
    <property type="nucleotide sequence ID" value="NZ_JAUOZU010000009.1"/>
</dbReference>
<dbReference type="PROSITE" id="PS00061">
    <property type="entry name" value="ADH_SHORT"/>
    <property type="match status" value="1"/>
</dbReference>
<organism evidence="2 3">
    <name type="scientific">Rhizobium alvei</name>
    <dbReference type="NCBI Taxonomy" id="1132659"/>
    <lineage>
        <taxon>Bacteria</taxon>
        <taxon>Pseudomonadati</taxon>
        <taxon>Pseudomonadota</taxon>
        <taxon>Alphaproteobacteria</taxon>
        <taxon>Hyphomicrobiales</taxon>
        <taxon>Rhizobiaceae</taxon>
        <taxon>Rhizobium/Agrobacterium group</taxon>
        <taxon>Rhizobium</taxon>
    </lineage>
</organism>
<dbReference type="PRINTS" id="PR00081">
    <property type="entry name" value="GDHRDH"/>
</dbReference>
<proteinExistence type="inferred from homology"/>
<name>A0ABT8YPI9_9HYPH</name>
<dbReference type="PRINTS" id="PR00080">
    <property type="entry name" value="SDRFAMILY"/>
</dbReference>
<dbReference type="PANTHER" id="PTHR43943">
    <property type="entry name" value="DEHYDROGENASE/REDUCTASE (SDR FAMILY) MEMBER 4"/>
    <property type="match status" value="1"/>
</dbReference>
<evidence type="ECO:0000313" key="2">
    <source>
        <dbReference type="EMBL" id="MDO6965110.1"/>
    </source>
</evidence>
<dbReference type="EMBL" id="JAUOZU010000009">
    <property type="protein sequence ID" value="MDO6965110.1"/>
    <property type="molecule type" value="Genomic_DNA"/>
</dbReference>
<dbReference type="NCBIfam" id="NF005559">
    <property type="entry name" value="PRK07231.1"/>
    <property type="match status" value="1"/>
</dbReference>
<sequence>MDLFDLKGRRALVTGGTSGIGLAIAEAYCAAGAHVVVASENKDACLATQAALRATGGVAHGIVADLSRKEQVDNLFAETLAALGGIDILVANAGIEGPKGATGTYAEEDFDRLVAINLKSALWLVGQAAPVMAEQGGGSIILMSSLSGLRGNKMIGAYAMTKAALAQMARNIAVEWGPRNIRANAISPGMIRTPFSERLMADETFMARRLAMTPLRRVGEPHEIAATALFLASPGGAFVTGQNIVVDGGTIITDGG</sequence>
<dbReference type="SUPFAM" id="SSF51735">
    <property type="entry name" value="NAD(P)-binding Rossmann-fold domains"/>
    <property type="match status" value="1"/>
</dbReference>
<dbReference type="InterPro" id="IPR036291">
    <property type="entry name" value="NAD(P)-bd_dom_sf"/>
</dbReference>
<reference evidence="2" key="1">
    <citation type="journal article" date="2015" name="Int. J. Syst. Evol. Microbiol.">
        <title>Rhizobium alvei sp. nov., isolated from a freshwater river.</title>
        <authorList>
            <person name="Sheu S.Y."/>
            <person name="Huang H.W."/>
            <person name="Young C.C."/>
            <person name="Chen W.M."/>
        </authorList>
    </citation>
    <scope>NUCLEOTIDE SEQUENCE</scope>
    <source>
        <strain evidence="2">TNR-22</strain>
    </source>
</reference>
<protein>
    <submittedName>
        <fullName evidence="2">SDR family NAD(P)-dependent oxidoreductase</fullName>
    </submittedName>
</protein>
<dbReference type="PANTHER" id="PTHR43943:SF2">
    <property type="entry name" value="DEHYDROGENASE_REDUCTASE 4"/>
    <property type="match status" value="1"/>
</dbReference>
<dbReference type="InterPro" id="IPR002347">
    <property type="entry name" value="SDR_fam"/>
</dbReference>
<keyword evidence="3" id="KW-1185">Reference proteome</keyword>
<accession>A0ABT8YPI9</accession>
<comment type="caution">
    <text evidence="2">The sequence shown here is derived from an EMBL/GenBank/DDBJ whole genome shotgun (WGS) entry which is preliminary data.</text>
</comment>
<dbReference type="InterPro" id="IPR020904">
    <property type="entry name" value="Sc_DH/Rdtase_CS"/>
</dbReference>
<comment type="similarity">
    <text evidence="1">Belongs to the short-chain dehydrogenases/reductases (SDR) family.</text>
</comment>
<dbReference type="Pfam" id="PF13561">
    <property type="entry name" value="adh_short_C2"/>
    <property type="match status" value="1"/>
</dbReference>
<evidence type="ECO:0000313" key="3">
    <source>
        <dbReference type="Proteomes" id="UP001174932"/>
    </source>
</evidence>
<dbReference type="Gene3D" id="3.40.50.720">
    <property type="entry name" value="NAD(P)-binding Rossmann-like Domain"/>
    <property type="match status" value="1"/>
</dbReference>
<evidence type="ECO:0000256" key="1">
    <source>
        <dbReference type="ARBA" id="ARBA00006484"/>
    </source>
</evidence>
<reference evidence="2" key="2">
    <citation type="submission" date="2023-07" db="EMBL/GenBank/DDBJ databases">
        <authorList>
            <person name="Shen H."/>
        </authorList>
    </citation>
    <scope>NUCLEOTIDE SEQUENCE</scope>
    <source>
        <strain evidence="2">TNR-22</strain>
    </source>
</reference>
<dbReference type="Proteomes" id="UP001174932">
    <property type="component" value="Unassembled WGS sequence"/>
</dbReference>
<gene>
    <name evidence="2" type="ORF">Q4481_14165</name>
</gene>